<dbReference type="AlphaFoldDB" id="A0A0K2T0U4"/>
<proteinExistence type="predicted"/>
<organism evidence="1">
    <name type="scientific">Lepeophtheirus salmonis</name>
    <name type="common">Salmon louse</name>
    <name type="synonym">Caligus salmonis</name>
    <dbReference type="NCBI Taxonomy" id="72036"/>
    <lineage>
        <taxon>Eukaryota</taxon>
        <taxon>Metazoa</taxon>
        <taxon>Ecdysozoa</taxon>
        <taxon>Arthropoda</taxon>
        <taxon>Crustacea</taxon>
        <taxon>Multicrustacea</taxon>
        <taxon>Hexanauplia</taxon>
        <taxon>Copepoda</taxon>
        <taxon>Siphonostomatoida</taxon>
        <taxon>Caligidae</taxon>
        <taxon>Lepeophtheirus</taxon>
    </lineage>
</organism>
<reference evidence="1" key="1">
    <citation type="submission" date="2014-05" db="EMBL/GenBank/DDBJ databases">
        <authorList>
            <person name="Chronopoulou M."/>
        </authorList>
    </citation>
    <scope>NUCLEOTIDE SEQUENCE</scope>
    <source>
        <tissue evidence="1">Whole organism</tissue>
    </source>
</reference>
<sequence>MNTYLRSKSFLPLQKTSPYRQNVTRVAHGRKLRNDLKSHGIRIIFYSDEKQWTVDRSHTIQNDIWLATKRANILQVFKTKFPGSIGGIGNNGNVMPRPNLL</sequence>
<evidence type="ECO:0000313" key="1">
    <source>
        <dbReference type="EMBL" id="CDW19111.1"/>
    </source>
</evidence>
<accession>A0A0K2T0U4</accession>
<name>A0A0K2T0U4_LEPSM</name>
<dbReference type="EMBL" id="HACA01001750">
    <property type="protein sequence ID" value="CDW19111.1"/>
    <property type="molecule type" value="Transcribed_RNA"/>
</dbReference>
<protein>
    <submittedName>
        <fullName evidence="1">Uncharacterized protein</fullName>
    </submittedName>
</protein>